<evidence type="ECO:0008006" key="2">
    <source>
        <dbReference type="Google" id="ProtNLM"/>
    </source>
</evidence>
<reference evidence="1" key="2">
    <citation type="journal article" date="2024" name="Plant">
        <title>Genomic evolution and insights into agronomic trait innovations of Sesamum species.</title>
        <authorList>
            <person name="Miao H."/>
            <person name="Wang L."/>
            <person name="Qu L."/>
            <person name="Liu H."/>
            <person name="Sun Y."/>
            <person name="Le M."/>
            <person name="Wang Q."/>
            <person name="Wei S."/>
            <person name="Zheng Y."/>
            <person name="Lin W."/>
            <person name="Duan Y."/>
            <person name="Cao H."/>
            <person name="Xiong S."/>
            <person name="Wang X."/>
            <person name="Wei L."/>
            <person name="Li C."/>
            <person name="Ma Q."/>
            <person name="Ju M."/>
            <person name="Zhao R."/>
            <person name="Li G."/>
            <person name="Mu C."/>
            <person name="Tian Q."/>
            <person name="Mei H."/>
            <person name="Zhang T."/>
            <person name="Gao T."/>
            <person name="Zhang H."/>
        </authorList>
    </citation>
    <scope>NUCLEOTIDE SEQUENCE</scope>
    <source>
        <strain evidence="1">G02</strain>
    </source>
</reference>
<dbReference type="AlphaFoldDB" id="A0AAW2N0D1"/>
<proteinExistence type="predicted"/>
<dbReference type="PANTHER" id="PTHR11439">
    <property type="entry name" value="GAG-POL-RELATED RETROTRANSPOSON"/>
    <property type="match status" value="1"/>
</dbReference>
<reference evidence="1" key="1">
    <citation type="submission" date="2020-06" db="EMBL/GenBank/DDBJ databases">
        <authorList>
            <person name="Li T."/>
            <person name="Hu X."/>
            <person name="Zhang T."/>
            <person name="Song X."/>
            <person name="Zhang H."/>
            <person name="Dai N."/>
            <person name="Sheng W."/>
            <person name="Hou X."/>
            <person name="Wei L."/>
        </authorList>
    </citation>
    <scope>NUCLEOTIDE SEQUENCE</scope>
    <source>
        <strain evidence="1">G02</strain>
        <tissue evidence="1">Leaf</tissue>
    </source>
</reference>
<gene>
    <name evidence="1" type="ORF">Sradi_4837100</name>
</gene>
<sequence>MRPLEGYLRAQPGQVCWLKRSLYDLKQASGQWNIEFTSKLESYGFTQSAHDHCFSIKDPLMVAKNQATVSHSQKTNKDATVSYSFAEFEYRSMASTVYKLLWIGYLLQDFQISLSYLVSFWCDNKVAIHIAESPIFNEMTKHLDIDCHLVRKQFKKGFIAPKHISTKNQLADIFTKSLSIHVFATLLFKLGLHSVAPT</sequence>
<dbReference type="EMBL" id="JACGWJ010000021">
    <property type="protein sequence ID" value="KAL0336252.1"/>
    <property type="molecule type" value="Genomic_DNA"/>
</dbReference>
<evidence type="ECO:0000313" key="1">
    <source>
        <dbReference type="EMBL" id="KAL0336252.1"/>
    </source>
</evidence>
<accession>A0AAW2N0D1</accession>
<dbReference type="CDD" id="cd09272">
    <property type="entry name" value="RNase_HI_RT_Ty1"/>
    <property type="match status" value="1"/>
</dbReference>
<comment type="caution">
    <text evidence="1">The sequence shown here is derived from an EMBL/GenBank/DDBJ whole genome shotgun (WGS) entry which is preliminary data.</text>
</comment>
<organism evidence="1">
    <name type="scientific">Sesamum radiatum</name>
    <name type="common">Black benniseed</name>
    <dbReference type="NCBI Taxonomy" id="300843"/>
    <lineage>
        <taxon>Eukaryota</taxon>
        <taxon>Viridiplantae</taxon>
        <taxon>Streptophyta</taxon>
        <taxon>Embryophyta</taxon>
        <taxon>Tracheophyta</taxon>
        <taxon>Spermatophyta</taxon>
        <taxon>Magnoliopsida</taxon>
        <taxon>eudicotyledons</taxon>
        <taxon>Gunneridae</taxon>
        <taxon>Pentapetalae</taxon>
        <taxon>asterids</taxon>
        <taxon>lamiids</taxon>
        <taxon>Lamiales</taxon>
        <taxon>Pedaliaceae</taxon>
        <taxon>Sesamum</taxon>
    </lineage>
</organism>
<protein>
    <recommendedName>
        <fullName evidence="2">Reverse transcriptase Ty1/copia-type domain-containing protein</fullName>
    </recommendedName>
</protein>
<dbReference type="PANTHER" id="PTHR11439:SF470">
    <property type="entry name" value="CYSTEINE-RICH RLK (RECEPTOR-LIKE PROTEIN KINASE) 8"/>
    <property type="match status" value="1"/>
</dbReference>
<name>A0AAW2N0D1_SESRA</name>